<evidence type="ECO:0000313" key="1">
    <source>
        <dbReference type="EMBL" id="QHN36156.1"/>
    </source>
</evidence>
<dbReference type="RefSeq" id="WP_213244416.1">
    <property type="nucleotide sequence ID" value="NZ_CP045806.1"/>
</dbReference>
<keyword evidence="2" id="KW-1185">Reference proteome</keyword>
<proteinExistence type="predicted"/>
<accession>A0ABX6ILC5</accession>
<dbReference type="GO" id="GO:0016787">
    <property type="term" value="F:hydrolase activity"/>
    <property type="evidence" value="ECO:0007669"/>
    <property type="project" value="UniProtKB-KW"/>
</dbReference>
<organism evidence="1 2">
    <name type="scientific">Gordonia pseudamarae</name>
    <dbReference type="NCBI Taxonomy" id="2831662"/>
    <lineage>
        <taxon>Bacteria</taxon>
        <taxon>Bacillati</taxon>
        <taxon>Actinomycetota</taxon>
        <taxon>Actinomycetes</taxon>
        <taxon>Mycobacteriales</taxon>
        <taxon>Gordoniaceae</taxon>
        <taxon>Gordonia</taxon>
    </lineage>
</organism>
<gene>
    <name evidence="1" type="ORF">GII31_16030</name>
</gene>
<dbReference type="InterPro" id="IPR029058">
    <property type="entry name" value="AB_hydrolase_fold"/>
</dbReference>
<protein>
    <submittedName>
        <fullName evidence="1">Alpha/beta fold hydrolase</fullName>
    </submittedName>
</protein>
<name>A0ABX6ILC5_9ACTN</name>
<reference evidence="1" key="1">
    <citation type="journal article" date="2021" name="Nat. Microbiol.">
        <title>Cocultivation of an ultrasmall environmental parasitic bacterium with lytic ability against bacteria associated with wastewater foams.</title>
        <authorList>
            <person name="Batinovic S."/>
            <person name="Rose J.J.A."/>
            <person name="Ratcliffe J."/>
            <person name="Seviour R.J."/>
            <person name="Petrovski S."/>
        </authorList>
    </citation>
    <scope>NUCLEOTIDE SEQUENCE</scope>
    <source>
        <strain evidence="1">CON9</strain>
    </source>
</reference>
<dbReference type="Proteomes" id="UP001059836">
    <property type="component" value="Chromosome"/>
</dbReference>
<dbReference type="Gene3D" id="3.40.50.1820">
    <property type="entry name" value="alpha/beta hydrolase"/>
    <property type="match status" value="1"/>
</dbReference>
<evidence type="ECO:0000313" key="2">
    <source>
        <dbReference type="Proteomes" id="UP001059836"/>
    </source>
</evidence>
<dbReference type="EMBL" id="CP045809">
    <property type="protein sequence ID" value="QHN36156.1"/>
    <property type="molecule type" value="Genomic_DNA"/>
</dbReference>
<dbReference type="SUPFAM" id="SSF53474">
    <property type="entry name" value="alpha/beta-Hydrolases"/>
    <property type="match status" value="1"/>
</dbReference>
<sequence length="205" mass="22332">MLLRAPSSPALAVLVLPGGTDSSYKPFSPLQGSAMRMYPFSASIRARYGSAVAVRDVRYRVYGWNGEQNSPMLYARKALDDITARHPGIPVALIGHSMGGRVGARLAAHHSVGSLLALAPWWQFADWRHIHDDVRVVAVHGTADTRTYARRTEKGVAELSARGVDATYVPIPGGGHPMLDHILTWQGEALRFVGRSLEEARALAR</sequence>
<keyword evidence="1" id="KW-0378">Hydrolase</keyword>